<gene>
    <name evidence="3" type="ORF">NZD86_18920</name>
</gene>
<evidence type="ECO:0000313" key="3">
    <source>
        <dbReference type="EMBL" id="WAH36281.1"/>
    </source>
</evidence>
<dbReference type="PANTHER" id="PTHR45033:SF3">
    <property type="entry name" value="DEHYDROGENASE, PUTATIVE (AFU_ORTHOLOGUE AFUA_2G13270)-RELATED"/>
    <property type="match status" value="1"/>
</dbReference>
<dbReference type="Gene3D" id="3.40.50.720">
    <property type="entry name" value="NAD(P)-binding Rossmann-like Domain"/>
    <property type="match status" value="1"/>
</dbReference>
<dbReference type="InterPro" id="IPR013149">
    <property type="entry name" value="ADH-like_C"/>
</dbReference>
<feature type="domain" description="Enoyl reductase (ER)" evidence="2">
    <location>
        <begin position="11"/>
        <end position="327"/>
    </location>
</feature>
<dbReference type="SUPFAM" id="SSF51735">
    <property type="entry name" value="NAD(P)-binding Rossmann-fold domains"/>
    <property type="match status" value="1"/>
</dbReference>
<feature type="region of interest" description="Disordered" evidence="1">
    <location>
        <begin position="1"/>
        <end position="27"/>
    </location>
</feature>
<dbReference type="InterPro" id="IPR011032">
    <property type="entry name" value="GroES-like_sf"/>
</dbReference>
<reference evidence="3" key="1">
    <citation type="submission" date="2022-08" db="EMBL/GenBank/DDBJ databases">
        <title>Alicyclobacillus dauci DSM2870, complete genome.</title>
        <authorList>
            <person name="Wang Q."/>
            <person name="Cai R."/>
            <person name="Wang Z."/>
        </authorList>
    </citation>
    <scope>NUCLEOTIDE SEQUENCE</scope>
    <source>
        <strain evidence="3">DSM 28700</strain>
    </source>
</reference>
<evidence type="ECO:0000313" key="4">
    <source>
        <dbReference type="Proteomes" id="UP001164803"/>
    </source>
</evidence>
<dbReference type="Gene3D" id="3.90.180.10">
    <property type="entry name" value="Medium-chain alcohol dehydrogenases, catalytic domain"/>
    <property type="match status" value="1"/>
</dbReference>
<evidence type="ECO:0000259" key="2">
    <source>
        <dbReference type="SMART" id="SM00829"/>
    </source>
</evidence>
<proteinExistence type="predicted"/>
<dbReference type="InterPro" id="IPR020843">
    <property type="entry name" value="ER"/>
</dbReference>
<dbReference type="PANTHER" id="PTHR45033">
    <property type="match status" value="1"/>
</dbReference>
<dbReference type="SUPFAM" id="SSF50129">
    <property type="entry name" value="GroES-like"/>
    <property type="match status" value="1"/>
</dbReference>
<keyword evidence="4" id="KW-1185">Reference proteome</keyword>
<dbReference type="InterPro" id="IPR036291">
    <property type="entry name" value="NAD(P)-bd_dom_sf"/>
</dbReference>
<dbReference type="InterPro" id="IPR052711">
    <property type="entry name" value="Zinc_ADH-like"/>
</dbReference>
<sequence length="330" mass="35685">MKAIVSKAEQGRSGVHYTDIPTPTPGAGQVRIQLQTAGLNRRDLRVISQTKIGDAPMIIGSDGAGIVETLGEGVRDFEVGDEVIIHPTLKWITNTPAPPADYEILGSPTHGTFAEFIVIEANHVARKPKYLTWEEAGVLPLAALTAYRALFTRGQVQSDQTVLIPGVGGGVATYLVQFTKAVGARVVVTSRSAEKRQFATKLGADLAIDSTQDWQEQLGGDKVDLVIDSVGAATFDKCLASLKPGGTLVTFGATAGDEIPFDLRSFFYGQFDLRGSTMGSREEFDAMLRFIAEHEIRPVLDRSYPLSEAKVALERLQETENFGKIGLQIH</sequence>
<dbReference type="InterPro" id="IPR013154">
    <property type="entry name" value="ADH-like_N"/>
</dbReference>
<dbReference type="SMART" id="SM00829">
    <property type="entry name" value="PKS_ER"/>
    <property type="match status" value="1"/>
</dbReference>
<evidence type="ECO:0000256" key="1">
    <source>
        <dbReference type="SAM" id="MobiDB-lite"/>
    </source>
</evidence>
<accession>A0ABY6Z237</accession>
<dbReference type="RefSeq" id="WP_268043606.1">
    <property type="nucleotide sequence ID" value="NZ_CP104064.1"/>
</dbReference>
<dbReference type="Pfam" id="PF00107">
    <property type="entry name" value="ADH_zinc_N"/>
    <property type="match status" value="1"/>
</dbReference>
<dbReference type="Pfam" id="PF08240">
    <property type="entry name" value="ADH_N"/>
    <property type="match status" value="1"/>
</dbReference>
<dbReference type="Proteomes" id="UP001164803">
    <property type="component" value="Chromosome"/>
</dbReference>
<dbReference type="EMBL" id="CP104064">
    <property type="protein sequence ID" value="WAH36281.1"/>
    <property type="molecule type" value="Genomic_DNA"/>
</dbReference>
<protein>
    <submittedName>
        <fullName evidence="3">Zinc-binding dehydrogenase</fullName>
    </submittedName>
</protein>
<name>A0ABY6Z237_9BACL</name>
<organism evidence="3 4">
    <name type="scientific">Alicyclobacillus dauci</name>
    <dbReference type="NCBI Taxonomy" id="1475485"/>
    <lineage>
        <taxon>Bacteria</taxon>
        <taxon>Bacillati</taxon>
        <taxon>Bacillota</taxon>
        <taxon>Bacilli</taxon>
        <taxon>Bacillales</taxon>
        <taxon>Alicyclobacillaceae</taxon>
        <taxon>Alicyclobacillus</taxon>
    </lineage>
</organism>